<dbReference type="RefSeq" id="XP_035781163.1">
    <property type="nucleotide sequence ID" value="XM_035925270.1"/>
</dbReference>
<dbReference type="Pfam" id="PF10545">
    <property type="entry name" value="MADF_DNA_bdg"/>
    <property type="match status" value="1"/>
</dbReference>
<dbReference type="VEuPathDB" id="VectorBase:AALB20_029726"/>
<dbReference type="InterPro" id="IPR039353">
    <property type="entry name" value="TF_Adf1"/>
</dbReference>
<dbReference type="VEuPathDB" id="VectorBase:AALB014742"/>
<evidence type="ECO:0000313" key="3">
    <source>
        <dbReference type="Proteomes" id="UP000069272"/>
    </source>
</evidence>
<feature type="compositionally biased region" description="Polar residues" evidence="1">
    <location>
        <begin position="173"/>
        <end position="185"/>
    </location>
</feature>
<keyword evidence="3" id="KW-1185">Reference proteome</keyword>
<evidence type="ECO:0000256" key="1">
    <source>
        <dbReference type="SAM" id="MobiDB-lite"/>
    </source>
</evidence>
<sequence length="289" mass="33275">MIPLNKNSRMLDRLDWSRDTCLKFIRQVQRHECLWNKNAPGYRNPMMQLDAWISLAKEFGFHYKILRNKWRSLQGSFRHFCNKHQAANGDSPPDWFAYGAMQFLKPNACHEQLVDIGLPLPEIEVKNLSEPSSRAESPIPGPSTQPSSIASPLELRIINARSILSPKPPPPQTRCQTVTKQTTPAQPRYRTMKRRLDEGTLPYNRNMLKVLENVSAVTDRLVEERQATKSEGEIFGEWVGGLLDEWSPDRRQSAKVAIRRFLAKKDAARFRERVGKNVEKMYESSDSDV</sequence>
<proteinExistence type="predicted"/>
<dbReference type="KEGG" id="aali:118460722"/>
<dbReference type="SMART" id="SM00595">
    <property type="entry name" value="MADF"/>
    <property type="match status" value="1"/>
</dbReference>
<accession>A0A182FYR0</accession>
<reference evidence="2" key="2">
    <citation type="submission" date="2022-08" db="UniProtKB">
        <authorList>
            <consortium name="EnsemblMetazoa"/>
        </authorList>
    </citation>
    <scope>IDENTIFICATION</scope>
    <source>
        <strain evidence="2">STECLA/ALBI9_A</strain>
    </source>
</reference>
<dbReference type="PANTHER" id="PTHR12243">
    <property type="entry name" value="MADF DOMAIN TRANSCRIPTION FACTOR"/>
    <property type="match status" value="1"/>
</dbReference>
<dbReference type="AlphaFoldDB" id="A0A182FYR0"/>
<reference evidence="2 3" key="1">
    <citation type="journal article" date="2017" name="G3 (Bethesda)">
        <title>The Physical Genome Mapping of Anopheles albimanus Corrected Scaffold Misassemblies and Identified Interarm Rearrangements in Genus Anopheles.</title>
        <authorList>
            <person name="Artemov G.N."/>
            <person name="Peery A.N."/>
            <person name="Jiang X."/>
            <person name="Tu Z."/>
            <person name="Stegniy V.N."/>
            <person name="Sharakhova M.V."/>
            <person name="Sharakhov I.V."/>
        </authorList>
    </citation>
    <scope>NUCLEOTIDE SEQUENCE [LARGE SCALE GENOMIC DNA]</scope>
    <source>
        <strain evidence="2 3">ALBI9_A</strain>
    </source>
</reference>
<dbReference type="STRING" id="7167.A0A182FYR0"/>
<dbReference type="InterPro" id="IPR006578">
    <property type="entry name" value="MADF-dom"/>
</dbReference>
<organism evidence="2 3">
    <name type="scientific">Anopheles albimanus</name>
    <name type="common">New world malaria mosquito</name>
    <dbReference type="NCBI Taxonomy" id="7167"/>
    <lineage>
        <taxon>Eukaryota</taxon>
        <taxon>Metazoa</taxon>
        <taxon>Ecdysozoa</taxon>
        <taxon>Arthropoda</taxon>
        <taxon>Hexapoda</taxon>
        <taxon>Insecta</taxon>
        <taxon>Pterygota</taxon>
        <taxon>Neoptera</taxon>
        <taxon>Endopterygota</taxon>
        <taxon>Diptera</taxon>
        <taxon>Nematocera</taxon>
        <taxon>Culicoidea</taxon>
        <taxon>Culicidae</taxon>
        <taxon>Anophelinae</taxon>
        <taxon>Anopheles</taxon>
    </lineage>
</organism>
<evidence type="ECO:0000313" key="2">
    <source>
        <dbReference type="EnsemblMetazoa" id="AALB014742-PA"/>
    </source>
</evidence>
<dbReference type="PANTHER" id="PTHR12243:SF69">
    <property type="entry name" value="SI:CH73-59F11.3"/>
    <property type="match status" value="1"/>
</dbReference>
<dbReference type="GO" id="GO:0005634">
    <property type="term" value="C:nucleus"/>
    <property type="evidence" value="ECO:0007669"/>
    <property type="project" value="TreeGrafter"/>
</dbReference>
<dbReference type="OrthoDB" id="7741996at2759"/>
<dbReference type="Proteomes" id="UP000069272">
    <property type="component" value="Chromosome 2L"/>
</dbReference>
<feature type="region of interest" description="Disordered" evidence="1">
    <location>
        <begin position="163"/>
        <end position="185"/>
    </location>
</feature>
<name>A0A182FYR0_ANOAL</name>
<dbReference type="GeneID" id="118460722"/>
<dbReference type="EnsemblMetazoa" id="AALB014742-RA">
    <property type="protein sequence ID" value="AALB014742-PA"/>
    <property type="gene ID" value="AALB014742"/>
</dbReference>
<protein>
    <submittedName>
        <fullName evidence="2">MADF domain-containing protein</fullName>
    </submittedName>
</protein>
<dbReference type="GO" id="GO:0005667">
    <property type="term" value="C:transcription regulator complex"/>
    <property type="evidence" value="ECO:0007669"/>
    <property type="project" value="TreeGrafter"/>
</dbReference>
<dbReference type="GO" id="GO:0006357">
    <property type="term" value="P:regulation of transcription by RNA polymerase II"/>
    <property type="evidence" value="ECO:0007669"/>
    <property type="project" value="TreeGrafter"/>
</dbReference>
<feature type="region of interest" description="Disordered" evidence="1">
    <location>
        <begin position="128"/>
        <end position="148"/>
    </location>
</feature>
<dbReference type="PROSITE" id="PS51029">
    <property type="entry name" value="MADF"/>
    <property type="match status" value="1"/>
</dbReference>